<protein>
    <recommendedName>
        <fullName evidence="4 13">Threonylcarbamoyl-AMP synthase</fullName>
        <shortName evidence="13">TC-AMP synthase</shortName>
        <ecNumber evidence="3 13">2.7.7.87</ecNumber>
    </recommendedName>
    <alternativeName>
        <fullName evidence="11 13">L-threonylcarbamoyladenylate synthase</fullName>
    </alternativeName>
</protein>
<dbReference type="SUPFAM" id="SSF55821">
    <property type="entry name" value="YrdC/RibB"/>
    <property type="match status" value="1"/>
</dbReference>
<feature type="binding site" evidence="14">
    <location>
        <position position="120"/>
    </location>
    <ligand>
        <name>ATP</name>
        <dbReference type="ChEBI" id="CHEBI:30616"/>
    </ligand>
</feature>
<evidence type="ECO:0000256" key="13">
    <source>
        <dbReference type="PIRNR" id="PIRNR004930"/>
    </source>
</evidence>
<comment type="subcellular location">
    <subcellularLocation>
        <location evidence="1 13">Cytoplasm</location>
    </subcellularLocation>
</comment>
<comment type="caution">
    <text evidence="16">The sequence shown here is derived from an EMBL/GenBank/DDBJ whole genome shotgun (WGS) entry which is preliminary data.</text>
</comment>
<dbReference type="GO" id="GO:0003725">
    <property type="term" value="F:double-stranded RNA binding"/>
    <property type="evidence" value="ECO:0007669"/>
    <property type="project" value="UniProtKB-UniRule"/>
</dbReference>
<evidence type="ECO:0000256" key="5">
    <source>
        <dbReference type="ARBA" id="ARBA00022490"/>
    </source>
</evidence>
<accession>A0A848BYY8</accession>
<dbReference type="InterPro" id="IPR038385">
    <property type="entry name" value="Sua5/YwlC_C"/>
</dbReference>
<evidence type="ECO:0000256" key="14">
    <source>
        <dbReference type="PIRSR" id="PIRSR004930-1"/>
    </source>
</evidence>
<evidence type="ECO:0000256" key="9">
    <source>
        <dbReference type="ARBA" id="ARBA00022741"/>
    </source>
</evidence>
<proteinExistence type="inferred from homology"/>
<dbReference type="GO" id="GO:0008033">
    <property type="term" value="P:tRNA processing"/>
    <property type="evidence" value="ECO:0007669"/>
    <property type="project" value="UniProtKB-KW"/>
</dbReference>
<comment type="function">
    <text evidence="13">Required for the formation of a threonylcarbamoyl group on adenosine at position 37 (t(6)A37) in tRNAs that read codons beginning with adenine.</text>
</comment>
<evidence type="ECO:0000256" key="6">
    <source>
        <dbReference type="ARBA" id="ARBA00022679"/>
    </source>
</evidence>
<evidence type="ECO:0000256" key="11">
    <source>
        <dbReference type="ARBA" id="ARBA00029774"/>
    </source>
</evidence>
<dbReference type="RefSeq" id="WP_075581150.1">
    <property type="nucleotide sequence ID" value="NZ_JABAFG010000003.1"/>
</dbReference>
<organism evidence="16 17">
    <name type="scientific">Megasphaera hexanoica</name>
    <dbReference type="NCBI Taxonomy" id="1675036"/>
    <lineage>
        <taxon>Bacteria</taxon>
        <taxon>Bacillati</taxon>
        <taxon>Bacillota</taxon>
        <taxon>Negativicutes</taxon>
        <taxon>Veillonellales</taxon>
        <taxon>Veillonellaceae</taxon>
        <taxon>Megasphaera</taxon>
    </lineage>
</organism>
<sequence length="351" mass="37381">MKQTKIVRITDVEKDKDILEEAGRIIRDGGIVVFPTETVYGIGANGLNADCCRSIYAAKGRPSDNPLILTVPDQEAAHEVAAYVSPTAQKLLDAFWPGPLTIIFPRKSCVPDAATGGLDTVALRCPDHDIAHAFLKAAGVPVAAPSANRSGRPSPTTAGEVAHDMDGRVDMIIDGGPCHIGVESTIVECHDDDTVTILRPGGVTLPMLEEVVGKGNVDVDRHIITGKGVPKAPGMKYRHYAPSAPVTVYVGSVEHVRQAMEQQALGLTAEGKKVGFLVSRQTAEAFPKDAMYIWGDHDDKAALAAQLYTGLLFFDSVHVDHILAEGTDEEGLGMAIMNRMKKSAGGDVRSV</sequence>
<evidence type="ECO:0000256" key="12">
    <source>
        <dbReference type="ARBA" id="ARBA00048366"/>
    </source>
</evidence>
<feature type="binding site" evidence="14">
    <location>
        <position position="65"/>
    </location>
    <ligand>
        <name>ATP</name>
        <dbReference type="ChEBI" id="CHEBI:30616"/>
    </ligand>
</feature>
<evidence type="ECO:0000313" key="16">
    <source>
        <dbReference type="EMBL" id="NME27553.1"/>
    </source>
</evidence>
<dbReference type="InterPro" id="IPR010923">
    <property type="entry name" value="T(6)A37_SUA5"/>
</dbReference>
<dbReference type="InterPro" id="IPR006070">
    <property type="entry name" value="Sua5-like_dom"/>
</dbReference>
<dbReference type="GO" id="GO:0061710">
    <property type="term" value="F:L-threonylcarbamoyladenylate synthase"/>
    <property type="evidence" value="ECO:0007669"/>
    <property type="project" value="UniProtKB-EC"/>
</dbReference>
<evidence type="ECO:0000259" key="15">
    <source>
        <dbReference type="PROSITE" id="PS51163"/>
    </source>
</evidence>
<feature type="domain" description="YrdC-like" evidence="15">
    <location>
        <begin position="16"/>
        <end position="203"/>
    </location>
</feature>
<gene>
    <name evidence="16" type="ORF">HF872_02760</name>
</gene>
<feature type="binding site" evidence="14">
    <location>
        <position position="38"/>
    </location>
    <ligand>
        <name>L-threonine</name>
        <dbReference type="ChEBI" id="CHEBI:57926"/>
    </ligand>
</feature>
<evidence type="ECO:0000313" key="17">
    <source>
        <dbReference type="Proteomes" id="UP000591071"/>
    </source>
</evidence>
<keyword evidence="9 13" id="KW-0547">Nucleotide-binding</keyword>
<feature type="binding site" evidence="14">
    <location>
        <position position="146"/>
    </location>
    <ligand>
        <name>ATP</name>
        <dbReference type="ChEBI" id="CHEBI:30616"/>
    </ligand>
</feature>
<dbReference type="GO" id="GO:0005524">
    <property type="term" value="F:ATP binding"/>
    <property type="evidence" value="ECO:0007669"/>
    <property type="project" value="UniProtKB-UniRule"/>
</dbReference>
<comment type="catalytic activity">
    <reaction evidence="12 13">
        <text>L-threonine + hydrogencarbonate + ATP = L-threonylcarbamoyladenylate + diphosphate + H2O</text>
        <dbReference type="Rhea" id="RHEA:36407"/>
        <dbReference type="ChEBI" id="CHEBI:15377"/>
        <dbReference type="ChEBI" id="CHEBI:17544"/>
        <dbReference type="ChEBI" id="CHEBI:30616"/>
        <dbReference type="ChEBI" id="CHEBI:33019"/>
        <dbReference type="ChEBI" id="CHEBI:57926"/>
        <dbReference type="ChEBI" id="CHEBI:73682"/>
        <dbReference type="EC" id="2.7.7.87"/>
    </reaction>
</comment>
<keyword evidence="5 13" id="KW-0963">Cytoplasm</keyword>
<dbReference type="EC" id="2.7.7.87" evidence="3 13"/>
<reference evidence="16 17" key="1">
    <citation type="submission" date="2020-04" db="EMBL/GenBank/DDBJ databases">
        <authorList>
            <person name="Hitch T.C.A."/>
            <person name="Wylensek D."/>
            <person name="Clavel T."/>
        </authorList>
    </citation>
    <scope>NUCLEOTIDE SEQUENCE [LARGE SCALE GENOMIC DNA]</scope>
    <source>
        <strain evidence="16 17">Oil-RF-744-FAT-WT-6-1</strain>
    </source>
</reference>
<feature type="binding site" evidence="14">
    <location>
        <position position="199"/>
    </location>
    <ligand>
        <name>ATP</name>
        <dbReference type="ChEBI" id="CHEBI:30616"/>
    </ligand>
</feature>
<evidence type="ECO:0000256" key="7">
    <source>
        <dbReference type="ARBA" id="ARBA00022694"/>
    </source>
</evidence>
<keyword evidence="10 13" id="KW-0067">ATP-binding</keyword>
<dbReference type="PANTHER" id="PTHR17490">
    <property type="entry name" value="SUA5"/>
    <property type="match status" value="1"/>
</dbReference>
<dbReference type="PIRSF" id="PIRSF004930">
    <property type="entry name" value="Tln_factor_SUA5"/>
    <property type="match status" value="1"/>
</dbReference>
<keyword evidence="8 13" id="KW-0548">Nucleotidyltransferase</keyword>
<evidence type="ECO:0000256" key="4">
    <source>
        <dbReference type="ARBA" id="ARBA00015492"/>
    </source>
</evidence>
<dbReference type="EMBL" id="JABAFG010000003">
    <property type="protein sequence ID" value="NME27553.1"/>
    <property type="molecule type" value="Genomic_DNA"/>
</dbReference>
<feature type="binding site" evidence="14">
    <location>
        <position position="184"/>
    </location>
    <ligand>
        <name>L-threonine</name>
        <dbReference type="ChEBI" id="CHEBI:57926"/>
    </ligand>
</feature>
<comment type="similarity">
    <text evidence="2 13">Belongs to the SUA5 family.</text>
</comment>
<dbReference type="GO" id="GO:0000049">
    <property type="term" value="F:tRNA binding"/>
    <property type="evidence" value="ECO:0007669"/>
    <property type="project" value="TreeGrafter"/>
</dbReference>
<dbReference type="AlphaFoldDB" id="A0A848BYY8"/>
<evidence type="ECO:0000256" key="1">
    <source>
        <dbReference type="ARBA" id="ARBA00004496"/>
    </source>
</evidence>
<feature type="binding site" evidence="14">
    <location>
        <position position="124"/>
    </location>
    <ligand>
        <name>L-threonine</name>
        <dbReference type="ChEBI" id="CHEBI:57926"/>
    </ligand>
</feature>
<dbReference type="Pfam" id="PF03481">
    <property type="entry name" value="Sua5_C"/>
    <property type="match status" value="1"/>
</dbReference>
<evidence type="ECO:0000256" key="8">
    <source>
        <dbReference type="ARBA" id="ARBA00022695"/>
    </source>
</evidence>
<dbReference type="PANTHER" id="PTHR17490:SF16">
    <property type="entry name" value="THREONYLCARBAMOYL-AMP SYNTHASE"/>
    <property type="match status" value="1"/>
</dbReference>
<dbReference type="NCBIfam" id="TIGR00057">
    <property type="entry name" value="L-threonylcarbamoyladenylate synthase"/>
    <property type="match status" value="1"/>
</dbReference>
<dbReference type="InterPro" id="IPR050156">
    <property type="entry name" value="TC-AMP_synthase_SUA5"/>
</dbReference>
<feature type="binding site" evidence="14">
    <location>
        <position position="144"/>
    </location>
    <ligand>
        <name>ATP</name>
        <dbReference type="ChEBI" id="CHEBI:30616"/>
    </ligand>
</feature>
<keyword evidence="6 13" id="KW-0808">Transferase</keyword>
<dbReference type="GO" id="GO:0006450">
    <property type="term" value="P:regulation of translational fidelity"/>
    <property type="evidence" value="ECO:0007669"/>
    <property type="project" value="TreeGrafter"/>
</dbReference>
<dbReference type="InterPro" id="IPR017945">
    <property type="entry name" value="DHBP_synth_RibB-like_a/b_dom"/>
</dbReference>
<dbReference type="GO" id="GO:0005737">
    <property type="term" value="C:cytoplasm"/>
    <property type="evidence" value="ECO:0007669"/>
    <property type="project" value="UniProtKB-SubCell"/>
</dbReference>
<evidence type="ECO:0000256" key="2">
    <source>
        <dbReference type="ARBA" id="ARBA00007663"/>
    </source>
</evidence>
<dbReference type="Gene3D" id="3.40.50.11030">
    <property type="entry name" value="Threonylcarbamoyl-AMP synthase, C-terminal domain"/>
    <property type="match status" value="1"/>
</dbReference>
<evidence type="ECO:0000256" key="10">
    <source>
        <dbReference type="ARBA" id="ARBA00022840"/>
    </source>
</evidence>
<dbReference type="Proteomes" id="UP000591071">
    <property type="component" value="Unassembled WGS sequence"/>
</dbReference>
<dbReference type="FunFam" id="3.90.870.10:FF:000009">
    <property type="entry name" value="Threonylcarbamoyl-AMP synthase, putative"/>
    <property type="match status" value="1"/>
</dbReference>
<dbReference type="Gene3D" id="3.90.870.10">
    <property type="entry name" value="DHBP synthase"/>
    <property type="match status" value="1"/>
</dbReference>
<feature type="binding site" evidence="14">
    <location>
        <position position="240"/>
    </location>
    <ligand>
        <name>ATP</name>
        <dbReference type="ChEBI" id="CHEBI:30616"/>
    </ligand>
</feature>
<feature type="binding site" evidence="14">
    <location>
        <position position="154"/>
    </location>
    <ligand>
        <name>ATP</name>
        <dbReference type="ChEBI" id="CHEBI:30616"/>
    </ligand>
</feature>
<dbReference type="PROSITE" id="PS51163">
    <property type="entry name" value="YRDC"/>
    <property type="match status" value="1"/>
</dbReference>
<keyword evidence="7 13" id="KW-0819">tRNA processing</keyword>
<feature type="binding site" evidence="14">
    <location>
        <position position="61"/>
    </location>
    <ligand>
        <name>ATP</name>
        <dbReference type="ChEBI" id="CHEBI:30616"/>
    </ligand>
</feature>
<name>A0A848BYY8_9FIRM</name>
<evidence type="ECO:0000256" key="3">
    <source>
        <dbReference type="ARBA" id="ARBA00012584"/>
    </source>
</evidence>
<dbReference type="InterPro" id="IPR005145">
    <property type="entry name" value="Sua5_C"/>
</dbReference>
<dbReference type="Pfam" id="PF01300">
    <property type="entry name" value="Sua5_yciO_yrdC"/>
    <property type="match status" value="1"/>
</dbReference>